<evidence type="ECO:0000256" key="1">
    <source>
        <dbReference type="ARBA" id="ARBA00022553"/>
    </source>
</evidence>
<keyword evidence="11" id="KW-1185">Reference proteome</keyword>
<keyword evidence="3" id="KW-0805">Transcription regulation</keyword>
<comment type="caution">
    <text evidence="6">Lacks conserved residue(s) required for the propagation of feature annotation.</text>
</comment>
<evidence type="ECO:0000313" key="11">
    <source>
        <dbReference type="Proteomes" id="UP001250214"/>
    </source>
</evidence>
<evidence type="ECO:0000259" key="8">
    <source>
        <dbReference type="PROSITE" id="PS50110"/>
    </source>
</evidence>
<dbReference type="InterPro" id="IPR001789">
    <property type="entry name" value="Sig_transdc_resp-reg_receiver"/>
</dbReference>
<keyword evidence="4 7" id="KW-0238">DNA-binding</keyword>
<dbReference type="SUPFAM" id="SSF52172">
    <property type="entry name" value="CheY-like"/>
    <property type="match status" value="1"/>
</dbReference>
<dbReference type="PROSITE" id="PS51755">
    <property type="entry name" value="OMPR_PHOB"/>
    <property type="match status" value="1"/>
</dbReference>
<dbReference type="PANTHER" id="PTHR48111:SF1">
    <property type="entry name" value="TWO-COMPONENT RESPONSE REGULATOR ORR33"/>
    <property type="match status" value="1"/>
</dbReference>
<comment type="caution">
    <text evidence="10">The sequence shown here is derived from an EMBL/GenBank/DDBJ whole genome shotgun (WGS) entry which is preliminary data.</text>
</comment>
<dbReference type="Gene3D" id="3.40.50.2300">
    <property type="match status" value="1"/>
</dbReference>
<dbReference type="Pfam" id="PF00486">
    <property type="entry name" value="Trans_reg_C"/>
    <property type="match status" value="1"/>
</dbReference>
<keyword evidence="5" id="KW-0804">Transcription</keyword>
<organism evidence="10 11">
    <name type="scientific">Lipingzhangella rawalii</name>
    <dbReference type="NCBI Taxonomy" id="2055835"/>
    <lineage>
        <taxon>Bacteria</taxon>
        <taxon>Bacillati</taxon>
        <taxon>Actinomycetota</taxon>
        <taxon>Actinomycetes</taxon>
        <taxon>Streptosporangiales</taxon>
        <taxon>Nocardiopsidaceae</taxon>
        <taxon>Lipingzhangella</taxon>
    </lineage>
</organism>
<evidence type="ECO:0000256" key="6">
    <source>
        <dbReference type="PROSITE-ProRule" id="PRU00169"/>
    </source>
</evidence>
<dbReference type="Proteomes" id="UP001250214">
    <property type="component" value="Unassembled WGS sequence"/>
</dbReference>
<protein>
    <submittedName>
        <fullName evidence="10">Response regulator transcription factor</fullName>
    </submittedName>
</protein>
<keyword evidence="2" id="KW-0902">Two-component regulatory system</keyword>
<dbReference type="InterPro" id="IPR011006">
    <property type="entry name" value="CheY-like_superfamily"/>
</dbReference>
<dbReference type="Gene3D" id="1.10.10.10">
    <property type="entry name" value="Winged helix-like DNA-binding domain superfamily/Winged helix DNA-binding domain"/>
    <property type="match status" value="1"/>
</dbReference>
<reference evidence="11" key="1">
    <citation type="submission" date="2023-07" db="EMBL/GenBank/DDBJ databases">
        <title>Novel species in the genus Lipingzhangella isolated from Sambhar Salt Lake.</title>
        <authorList>
            <person name="Jiya N."/>
            <person name="Kajale S."/>
            <person name="Sharma A."/>
        </authorList>
    </citation>
    <scope>NUCLEOTIDE SEQUENCE [LARGE SCALE GENOMIC DNA]</scope>
    <source>
        <strain evidence="11">LS1_29</strain>
    </source>
</reference>
<dbReference type="RefSeq" id="WP_310912651.1">
    <property type="nucleotide sequence ID" value="NZ_JAVLVT010000005.1"/>
</dbReference>
<dbReference type="SMART" id="SM00862">
    <property type="entry name" value="Trans_reg_C"/>
    <property type="match status" value="1"/>
</dbReference>
<keyword evidence="1" id="KW-0597">Phosphoprotein</keyword>
<evidence type="ECO:0000256" key="7">
    <source>
        <dbReference type="PROSITE-ProRule" id="PRU01091"/>
    </source>
</evidence>
<evidence type="ECO:0000259" key="9">
    <source>
        <dbReference type="PROSITE" id="PS51755"/>
    </source>
</evidence>
<proteinExistence type="predicted"/>
<gene>
    <name evidence="10" type="ORF">RIF23_12440</name>
</gene>
<sequence length="262" mass="28513">MAVTADLVDAPTARGDVHSEVTVPPPRQRREPRLLCLESSPEQGRRLAGALSVRGVSVRLCTEPLEGLLRAGLWRPDLAVVSADLAAVPGVRLVQLLHTTLGIPVVVGVSDPSDSRGVNALAAGAVACLPRPYDLGVVLRLAGVRGGADGRWEPAPEPLRCGHLVVDEDLHQVRTDGRSLVLPTREFRLLSHLVRHAPRAVTRSELRREIWSDNRTVDTNTITVHVRRLRRRLRELGEGATGCALVTVRGVGYRMEVVSRWG</sequence>
<feature type="DNA-binding region" description="OmpR/PhoB-type" evidence="7">
    <location>
        <begin position="156"/>
        <end position="257"/>
    </location>
</feature>
<dbReference type="PROSITE" id="PS50110">
    <property type="entry name" value="RESPONSE_REGULATORY"/>
    <property type="match status" value="1"/>
</dbReference>
<feature type="domain" description="OmpR/PhoB-type" evidence="9">
    <location>
        <begin position="156"/>
        <end position="257"/>
    </location>
</feature>
<evidence type="ECO:0000256" key="2">
    <source>
        <dbReference type="ARBA" id="ARBA00023012"/>
    </source>
</evidence>
<dbReference type="InterPro" id="IPR036388">
    <property type="entry name" value="WH-like_DNA-bd_sf"/>
</dbReference>
<dbReference type="PANTHER" id="PTHR48111">
    <property type="entry name" value="REGULATOR OF RPOS"/>
    <property type="match status" value="1"/>
</dbReference>
<evidence type="ECO:0000256" key="3">
    <source>
        <dbReference type="ARBA" id="ARBA00023015"/>
    </source>
</evidence>
<dbReference type="InterPro" id="IPR039420">
    <property type="entry name" value="WalR-like"/>
</dbReference>
<evidence type="ECO:0000256" key="4">
    <source>
        <dbReference type="ARBA" id="ARBA00023125"/>
    </source>
</evidence>
<dbReference type="InterPro" id="IPR016032">
    <property type="entry name" value="Sig_transdc_resp-reg_C-effctor"/>
</dbReference>
<feature type="domain" description="Response regulatory" evidence="8">
    <location>
        <begin position="33"/>
        <end position="146"/>
    </location>
</feature>
<dbReference type="SUPFAM" id="SSF46894">
    <property type="entry name" value="C-terminal effector domain of the bipartite response regulators"/>
    <property type="match status" value="1"/>
</dbReference>
<evidence type="ECO:0000313" key="10">
    <source>
        <dbReference type="EMBL" id="MDS1271105.1"/>
    </source>
</evidence>
<dbReference type="CDD" id="cd00383">
    <property type="entry name" value="trans_reg_C"/>
    <property type="match status" value="1"/>
</dbReference>
<accession>A0ABU2H725</accession>
<name>A0ABU2H725_9ACTN</name>
<dbReference type="InterPro" id="IPR001867">
    <property type="entry name" value="OmpR/PhoB-type_DNA-bd"/>
</dbReference>
<evidence type="ECO:0000256" key="5">
    <source>
        <dbReference type="ARBA" id="ARBA00023163"/>
    </source>
</evidence>
<dbReference type="EMBL" id="JAVLVT010000005">
    <property type="protein sequence ID" value="MDS1271105.1"/>
    <property type="molecule type" value="Genomic_DNA"/>
</dbReference>